<feature type="region of interest" description="Disordered" evidence="4">
    <location>
        <begin position="1526"/>
        <end position="1557"/>
    </location>
</feature>
<feature type="region of interest" description="Disordered" evidence="4">
    <location>
        <begin position="50"/>
        <end position="102"/>
    </location>
</feature>
<feature type="region of interest" description="Disordered" evidence="4">
    <location>
        <begin position="2993"/>
        <end position="3175"/>
    </location>
</feature>
<feature type="compositionally biased region" description="Polar residues" evidence="4">
    <location>
        <begin position="553"/>
        <end position="566"/>
    </location>
</feature>
<sequence>MVRRGAGRRRGGIGGGDDARLCMGGAKAAVRVVARVGVSFGTLTRVEAAAPPPAQGQASPPSRSSVPPPLTTSYPPAPTTPPAAAHKKERVDSPRPASSDSFVKDGREFRVGDCALFQAVEVPPFIGLIRWIEKKEEGFPKLRVSWLYRPADIKLNKGTQLSAAPNEIFYSFHQDETSAVSLLHPCKVAFLRKGVELPAGISSFVCWRVYDIDNKCLWWLTDQDYINERQEEVNRLLYRTKLEMHAAVQSGGRSPKRLNGPSSAQQKSGSDGVQNCGLSKGKKRDRGEQGTDPAKRDRERPLKAEDGESGNFKVENLKSEITKITEKGGLPHAEAVEKLVHLMQLDRTERKIDLPGRVMLADIIAATESPDCLGRFVQLRGLPVFDDWLQEAHKGKSGEAGSPKETDKPMEDLVLALLRALAKLPINLTALQSCSIGKSVNHLRSHKNPEIQKKAKCLVENWKKRVDAEMKSNDVKPVVSGQAVSWPGKPGFAEISSAGNRRSGSSESSLKSPVCQLSSSKALTSKPGAADAAVKSSPVISGSSKLQHMQPGNAVTNLKEQPSKSAGGTCGSELPAVKEEKSSSSSQSLNNSQSCSSEHAKTIGSSKEDARSSTAASGVACKTSGSSSRVHRRTNNGLLGSGIQKEAAVARSSSLDHSSVQEKESQSGTACEKGTDIQSDHGNSHRLIVRFPNPGRSPARSASGGSFEDPSFTGSRASSPVADKHEQSDRRVKMKTENSSPHLGNDTNAESWHSNDVKGASVSEEGDKSPRAMLTDDSKTTEGAGRDVPVSRVACSSYANEKGICSSETGLTKLFNPMNALIEIKYSEASHSLQAGDDTAMNLLASVAGEISKSELISSPPSPRNSSANEQGSEGDNIGKLKVECDVSLPRHAGPSNEVEKVISEKSEKNGVGLIGKELHQEDVNMLSVNNLLSQEIDSKAKTENREVEGTDKCSHPPSRGLHGDDGVKSNAKQPVGIKIDTNSNIKSSTTNQKHLLGLPDNSEHIDKSGDSTANKFKLKPSFSSSTVEVNKADGLLVGSNTVLKEDEKKEHPADVTKLAVATGIKLGPANGISSKEPKDNSSESSSHTRPGGTVSQETEHTAQRSSKKSSDDAGGKDDLVSSDDGSSFSAKTRSNATAKLDFDLNEGIPGDEGHQSEPATSTAVCSSTIHLPRPSPFVSPMSSGLPAPIAAPAKGPFVPPENLIRLKSETGWKGSAATSAFRPAEPRKIFEMTLSAPGIPVSDASGKNRPALDIDLNVADEQFLEEDVSQSSVQTTGSESGNTRSNGPVRSVGFELDLNRADEVAENGQFVSNTSHRVEVPLLSSRPLPGIFSSADTNGSRDFDLNNGPTLDETGTEHAARSLSKNTSSIPFLPQVAGGRMNSAEMSNISPWFASAHPCAPVAVQPFLPSRGEQPNPVETAAGSGTQRIITSVADGVQRGSDPCRAPVISTSPTMVFHPPAYQYAGFPFTPGVHLQAPGFSIGSTSYANSAPAGVPYFPSIAPTLLGPAGALPAQHTRQYAINLPEGSSTVGHDSNRKWGRQSLDLNSGPGSTDAEIKDERVSLPVRQNLITPPHAFVDEHMRMYQMPPGVGIKRKEPEGSWDAERKNRPALDIDLNVADEQFLEEDVSQSSVQTTGSESGNNRRSNGPVRSVGFELDLNRADEVLENGQIVFNASHRVEVPLLSRPLPGVFSSSGANSSRDFDLNNGPTLDEAGTEHAPRSLSSKNTSSIPFLPQVASMRTNSSEMSNISPWFASANACAPVAIKSFLPSRGEQPHPVETAAGSGTQRIITSMADGVQHGSDPSRTPVISTSPTMVFHPPAYQYAGFPFTPSVHLQAPGFSIGSTSYANSAPGGIPYFPTIAPTLVGPAGALPAQHTRQYAINLPEGSSTVGHDNNRKWGRQGLDLNSGPGSVDVEVKDDRITLPVRQNFIAPPQGFLDEHTRMYQMPPGVGIKRKEPEGSWDAERSSYKQLGSCMWYLEGRRESARRDWWRGRCGAMHGRRQGGGEGCGNRRLLVRGMWPATRVEAATPPAQGPASPPLRSPVPPPLTTPYLPAPTTPPAAAHNQDWVDSPRPVSPDSFVKDGREFRVGDCALFRAVDVPPFIGLIRWIEKQEEGYPKLRVSWLYRPADIKLNKGLQLDAAPNEIFYSFHQDETSAVSLLHPCKVAFLRKGAELPAGTSSFVCWRVYDIDNKCLWWLTDRDYINERQEEVNRLLHRTRQEMHTAVQQGGRSPKRLTGPSASQQLKAGSDGAQNCGSSKGKKRERGDQGIDQIKRDRDRTLKTDDTEPGNLKGDSMKTEIAKITEKGGLTHAEAVEKLVDLMQLDRTERKLDFAGRVMLADVITATENPDCLGRFVQLRGLPVFDDWLQEAHKGKSGEGGSPKETDKPMEELLLALLRALAKLPINLNALQSCSIGKSVNHLRSHKNPEIQKKAKCLVENWKKRVDAEMKSNDAKPVVSGQAVSWPGKPGFAEISSARNRRSGSSEPNLKSPVSQLSSSKALTVKPGVADAAVKSSPLISGSSKLQHMQPGNAVTNLKEQPCKSSGGTCSPELPTVKEEKSCSSSQSLNNSQSCSSEHAKTIGSSKEDARSSTAASGIAGRTSGNSSHVHRRTNNGILGSGGQKEATVARSTSLDRSLLPEKASQSGTACEKGADIPSDQGNGHRLIVRFPNPVRSPARSASGGSFEDPSFTGSRASSPVLVDKHEQSDRRVKMKIENSNPHSGNDTNAESWHNNDVKGASVSEEGDKSPHAMLTDDRSRTTEEAGKDACASRVVCSDANEKGVCSSENGGRNSFSPMNALIEIKYSEVSHSLQAGDDTAMNLLASVAGEISKSELISASASPRNSPANEEGCEGDNIGKLKIQSDMGLSRHAGPPNDAEKITSDKGEKIGAGLVAKEEQHLGDAKDNNVTSPGIDVKAVESPAKTENHEVGTTDKCSHLVSSCGLHGGDGDKSVTKQPVDIKIDAKSNIYPSTTSELRGGDKQVHGLLKSTDQKNHQCLPDNSEATDRSGDSAAVKMDVQPSFSSSTVEVNKADGLPVGNSVLREDEKKEQPSSTSVDATKLAVPAGVPFGPENGISSKEPKDNSSESSSHTRPGGTVSQETEHTAQRSSKKSSDDAGGKDDLVSSDDGSSFSAKTRSNATAKLDFDLNEGIPGDEGHQSEPATSTAVCSSTIHLPRPSPFVSPMSSGLPAPIAAPAKGPFVPPENLIRLKSETGWKGSAATSAFRPAEPRKIFEMTLSAPGIPVSDASGKNRPALDIDLNVADEQFLEEDVSQSSVQTTGSESGNTRSNGPVRSVGFELDLNRADEVAENGQFVSNTSHRVEVPLLSSRPLPGIFSSADTNGSRDFDLNNGPTLDETGTEHAARSLSKNTSSIPFLPQVAGGRMNSAEMSNISPWFASAHPCAPVAVQPFLPSRGEQTNPVETAAGSGTQRIITSVADGVQRGSDPCRAPVISTSPTMVFHPPAYQYAGFPFTPGVHLQAPGFSIGSTSYANSAPAGVPYFPSIAPTLLGPAGALPAQHTRQYAINLPEGSSTVGHDSNRKWGRQSLDLNSGPGSTDAEIKDERVSLPVRQNLITPPHAFVDEHMRMYQMPPGVGIKRKEPEGSWDAEQATACGTWALVYCTLAGIYGSYMTCDDVNCERNDTLL</sequence>
<keyword evidence="8" id="KW-1185">Reference proteome</keyword>
<feature type="region of interest" description="Disordered" evidence="4">
    <location>
        <begin position="854"/>
        <end position="878"/>
    </location>
</feature>
<dbReference type="Gene3D" id="2.30.30.490">
    <property type="match status" value="2"/>
</dbReference>
<dbReference type="Proteomes" id="UP000026962">
    <property type="component" value="Chromosome 2"/>
</dbReference>
<feature type="compositionally biased region" description="Pro residues" evidence="4">
    <location>
        <begin position="2034"/>
        <end position="2061"/>
    </location>
</feature>
<dbReference type="GO" id="GO:0005634">
    <property type="term" value="C:nucleus"/>
    <property type="evidence" value="ECO:0007669"/>
    <property type="project" value="UniProtKB-SubCell"/>
</dbReference>
<reference evidence="7" key="2">
    <citation type="submission" date="2018-05" db="EMBL/GenBank/DDBJ databases">
        <title>OpunRS2 (Oryza punctata Reference Sequence Version 2).</title>
        <authorList>
            <person name="Zhang J."/>
            <person name="Kudrna D."/>
            <person name="Lee S."/>
            <person name="Talag J."/>
            <person name="Welchert J."/>
            <person name="Wing R.A."/>
        </authorList>
    </citation>
    <scope>NUCLEOTIDE SEQUENCE [LARGE SCALE GENOMIC DNA]</scope>
</reference>
<dbReference type="STRING" id="4537.A0A0E0K534"/>
<feature type="region of interest" description="Disordered" evidence="4">
    <location>
        <begin position="3272"/>
        <end position="3297"/>
    </location>
</feature>
<evidence type="ECO:0008006" key="9">
    <source>
        <dbReference type="Google" id="ProtNLM"/>
    </source>
</evidence>
<feature type="compositionally biased region" description="Basic and acidic residues" evidence="4">
    <location>
        <begin position="2266"/>
        <end position="2287"/>
    </location>
</feature>
<comment type="subcellular location">
    <subcellularLocation>
        <location evidence="1 3">Nucleus</location>
    </subcellularLocation>
</comment>
<feature type="compositionally biased region" description="Polar residues" evidence="4">
    <location>
        <begin position="3089"/>
        <end position="3103"/>
    </location>
</feature>
<accession>A0A0E0K534</accession>
<feature type="compositionally biased region" description="Basic and acidic residues" evidence="4">
    <location>
        <begin position="3104"/>
        <end position="3126"/>
    </location>
</feature>
<dbReference type="GO" id="GO:0003682">
    <property type="term" value="F:chromatin binding"/>
    <property type="evidence" value="ECO:0007669"/>
    <property type="project" value="InterPro"/>
</dbReference>
<feature type="compositionally biased region" description="Polar residues" evidence="4">
    <location>
        <begin position="1270"/>
        <end position="1289"/>
    </location>
</feature>
<evidence type="ECO:0000313" key="7">
    <source>
        <dbReference type="EnsemblPlants" id="OPUNC02G29670.1"/>
    </source>
</evidence>
<feature type="compositionally biased region" description="Polar residues" evidence="4">
    <location>
        <begin position="3276"/>
        <end position="3295"/>
    </location>
</feature>
<feature type="compositionally biased region" description="Basic and acidic residues" evidence="4">
    <location>
        <begin position="673"/>
        <end position="683"/>
    </location>
</feature>
<feature type="region of interest" description="Disordered" evidence="4">
    <location>
        <begin position="1626"/>
        <end position="1652"/>
    </location>
</feature>
<feature type="region of interest" description="Disordered" evidence="4">
    <location>
        <begin position="2223"/>
        <end position="2299"/>
    </location>
</feature>
<feature type="domain" description="BAH" evidence="5">
    <location>
        <begin position="2087"/>
        <end position="2201"/>
    </location>
</feature>
<feature type="compositionally biased region" description="Low complexity" evidence="4">
    <location>
        <begin position="55"/>
        <end position="65"/>
    </location>
</feature>
<feature type="compositionally biased region" description="Polar residues" evidence="4">
    <location>
        <begin position="981"/>
        <end position="994"/>
    </location>
</feature>
<dbReference type="HOGENOM" id="CLU_225317_0_0_1"/>
<feature type="region of interest" description="Disordered" evidence="4">
    <location>
        <begin position="2029"/>
        <end position="2076"/>
    </location>
</feature>
<dbReference type="CDD" id="cd00183">
    <property type="entry name" value="TFIIS_I"/>
    <property type="match status" value="2"/>
</dbReference>
<feature type="domain" description="TFIIS N-terminal" evidence="6">
    <location>
        <begin position="392"/>
        <end position="469"/>
    </location>
</feature>
<dbReference type="Pfam" id="PF08711">
    <property type="entry name" value="Med26"/>
    <property type="match status" value="2"/>
</dbReference>
<feature type="compositionally biased region" description="Basic and acidic residues" evidence="4">
    <location>
        <begin position="285"/>
        <end position="306"/>
    </location>
</feature>
<keyword evidence="2 3" id="KW-0539">Nucleus</keyword>
<feature type="region of interest" description="Disordered" evidence="4">
    <location>
        <begin position="2538"/>
        <end position="2557"/>
    </location>
</feature>
<dbReference type="InterPro" id="IPR001025">
    <property type="entry name" value="BAH_dom"/>
</dbReference>
<feature type="compositionally biased region" description="Basic and acidic residues" evidence="4">
    <location>
        <begin position="1098"/>
        <end position="1120"/>
    </location>
</feature>
<feature type="compositionally biased region" description="Polar residues" evidence="4">
    <location>
        <begin position="260"/>
        <end position="277"/>
    </location>
</feature>
<feature type="compositionally biased region" description="Polar residues" evidence="4">
    <location>
        <begin position="1158"/>
        <end position="1169"/>
    </location>
</feature>
<dbReference type="InterPro" id="IPR043151">
    <property type="entry name" value="BAH_sf"/>
</dbReference>
<feature type="compositionally biased region" description="Low complexity" evidence="4">
    <location>
        <begin position="2564"/>
        <end position="2578"/>
    </location>
</feature>
<feature type="compositionally biased region" description="Polar residues" evidence="4">
    <location>
        <begin position="2719"/>
        <end position="2736"/>
    </location>
</feature>
<evidence type="ECO:0000256" key="2">
    <source>
        <dbReference type="ARBA" id="ARBA00023242"/>
    </source>
</evidence>
<feature type="compositionally biased region" description="Polar residues" evidence="4">
    <location>
        <begin position="2538"/>
        <end position="2550"/>
    </location>
</feature>
<feature type="compositionally biased region" description="Polar residues" evidence="4">
    <location>
        <begin position="737"/>
        <end position="754"/>
    </location>
</feature>
<feature type="domain" description="TFIIS N-terminal" evidence="6">
    <location>
        <begin position="2371"/>
        <end position="2450"/>
    </location>
</feature>
<feature type="compositionally biased region" description="Basic residues" evidence="4">
    <location>
        <begin position="1"/>
        <end position="11"/>
    </location>
</feature>
<feature type="compositionally biased region" description="Polar residues" evidence="4">
    <location>
        <begin position="1630"/>
        <end position="1647"/>
    </location>
</feature>
<feature type="compositionally biased region" description="Polar residues" evidence="4">
    <location>
        <begin position="538"/>
        <end position="547"/>
    </location>
</feature>
<dbReference type="Gene3D" id="1.20.930.10">
    <property type="entry name" value="Conserved domain common to transcription factors TFIIS, elongin A, CRSP70"/>
    <property type="match status" value="2"/>
</dbReference>
<evidence type="ECO:0000256" key="3">
    <source>
        <dbReference type="PROSITE-ProRule" id="PRU00649"/>
    </source>
</evidence>
<dbReference type="Gramene" id="OPUNC02G29670.1">
    <property type="protein sequence ID" value="OPUNC02G29670.1"/>
    <property type="gene ID" value="OPUNC02G29670"/>
</dbReference>
<feature type="compositionally biased region" description="Basic and acidic residues" evidence="4">
    <location>
        <begin position="2747"/>
        <end position="2768"/>
    </location>
</feature>
<feature type="compositionally biased region" description="Basic and acidic residues" evidence="4">
    <location>
        <begin position="941"/>
        <end position="955"/>
    </location>
</feature>
<feature type="domain" description="BAH" evidence="5">
    <location>
        <begin position="107"/>
        <end position="221"/>
    </location>
</feature>
<feature type="compositionally biased region" description="Basic and acidic residues" evidence="4">
    <location>
        <begin position="765"/>
        <end position="780"/>
    </location>
</feature>
<dbReference type="SMART" id="SM00509">
    <property type="entry name" value="TFS2N"/>
    <property type="match status" value="2"/>
</dbReference>
<feature type="region of interest" description="Disordered" evidence="4">
    <location>
        <begin position="941"/>
        <end position="1013"/>
    </location>
</feature>
<dbReference type="PROSITE" id="PS51038">
    <property type="entry name" value="BAH"/>
    <property type="match status" value="2"/>
</dbReference>
<dbReference type="PANTHER" id="PTHR46548:SF1">
    <property type="entry name" value="BAH AND TFIIS DOMAIN-CONTAINING PROTEIN-RELATED"/>
    <property type="match status" value="1"/>
</dbReference>
<feature type="region of interest" description="Disordered" evidence="4">
    <location>
        <begin position="1"/>
        <end position="20"/>
    </location>
</feature>
<feature type="compositionally biased region" description="Polar residues" evidence="4">
    <location>
        <begin position="2241"/>
        <end position="2259"/>
    </location>
</feature>
<feature type="region of interest" description="Disordered" evidence="4">
    <location>
        <begin position="3532"/>
        <end position="3562"/>
    </location>
</feature>
<dbReference type="Pfam" id="PF01426">
    <property type="entry name" value="BAH"/>
    <property type="match status" value="2"/>
</dbReference>
<reference evidence="7" key="1">
    <citation type="submission" date="2015-04" db="UniProtKB">
        <authorList>
            <consortium name="EnsemblPlants"/>
        </authorList>
    </citation>
    <scope>IDENTIFICATION</scope>
</reference>
<feature type="compositionally biased region" description="Low complexity" evidence="4">
    <location>
        <begin position="694"/>
        <end position="706"/>
    </location>
</feature>
<evidence type="ECO:0000259" key="6">
    <source>
        <dbReference type="PROSITE" id="PS51319"/>
    </source>
</evidence>
<feature type="region of interest" description="Disordered" evidence="4">
    <location>
        <begin position="2562"/>
        <end position="2768"/>
    </location>
</feature>
<dbReference type="EnsemblPlants" id="OPUNC02G29670.1">
    <property type="protein sequence ID" value="OPUNC02G29670.1"/>
    <property type="gene ID" value="OPUNC02G29670"/>
</dbReference>
<feature type="compositionally biased region" description="Basic and acidic residues" evidence="4">
    <location>
        <begin position="2579"/>
        <end position="2592"/>
    </location>
</feature>
<feature type="compositionally biased region" description="Basic and acidic residues" evidence="4">
    <location>
        <begin position="598"/>
        <end position="611"/>
    </location>
</feature>
<evidence type="ECO:0000256" key="4">
    <source>
        <dbReference type="SAM" id="MobiDB-lite"/>
    </source>
</evidence>
<feature type="compositionally biased region" description="Pro residues" evidence="4">
    <location>
        <begin position="66"/>
        <end position="81"/>
    </location>
</feature>
<feature type="compositionally biased region" description="Basic and acidic residues" evidence="4">
    <location>
        <begin position="722"/>
        <end position="736"/>
    </location>
</feature>
<proteinExistence type="predicted"/>
<feature type="region of interest" description="Disordered" evidence="4">
    <location>
        <begin position="1695"/>
        <end position="1731"/>
    </location>
</feature>
<dbReference type="PANTHER" id="PTHR46548">
    <property type="entry name" value="BAH AND TFIIS DOMAIN-CONTAINING PROTEIN-RELATED"/>
    <property type="match status" value="1"/>
</dbReference>
<feature type="compositionally biased region" description="Low complexity" evidence="4">
    <location>
        <begin position="583"/>
        <end position="597"/>
    </location>
</feature>
<evidence type="ECO:0000256" key="1">
    <source>
        <dbReference type="ARBA" id="ARBA00004123"/>
    </source>
</evidence>
<dbReference type="InterPro" id="IPR003617">
    <property type="entry name" value="TFIIS/CRSP70_N_sub"/>
</dbReference>
<dbReference type="SUPFAM" id="SSF47676">
    <property type="entry name" value="Conserved domain common to transcription factors TFIIS, elongin A, CRSP70"/>
    <property type="match status" value="2"/>
</dbReference>
<feature type="region of interest" description="Disordered" evidence="4">
    <location>
        <begin position="1068"/>
        <end position="1169"/>
    </location>
</feature>
<feature type="compositionally biased region" description="Polar residues" evidence="4">
    <location>
        <begin position="2484"/>
        <end position="2503"/>
    </location>
</feature>
<feature type="region of interest" description="Disordered" evidence="4">
    <location>
        <begin position="489"/>
        <end position="785"/>
    </location>
</feature>
<dbReference type="eggNOG" id="KOG1886">
    <property type="taxonomic scope" value="Eukaryota"/>
</dbReference>
<dbReference type="SMART" id="SM00439">
    <property type="entry name" value="BAH"/>
    <property type="match status" value="2"/>
</dbReference>
<feature type="compositionally biased region" description="Polar residues" evidence="4">
    <location>
        <begin position="3164"/>
        <end position="3175"/>
    </location>
</feature>
<dbReference type="InterPro" id="IPR035441">
    <property type="entry name" value="TFIIS/LEDGF_dom_sf"/>
</dbReference>
<feature type="compositionally biased region" description="Polar residues" evidence="4">
    <location>
        <begin position="1083"/>
        <end position="1097"/>
    </location>
</feature>
<feature type="region of interest" description="Disordered" evidence="4">
    <location>
        <begin position="248"/>
        <end position="314"/>
    </location>
</feature>
<dbReference type="CDD" id="cd04713">
    <property type="entry name" value="BAH_plant_3"/>
    <property type="match status" value="1"/>
</dbReference>
<evidence type="ECO:0000259" key="5">
    <source>
        <dbReference type="PROSITE" id="PS51038"/>
    </source>
</evidence>
<protein>
    <recommendedName>
        <fullName evidence="9">BAH domain-containing protein</fullName>
    </recommendedName>
</protein>
<evidence type="ECO:0000313" key="8">
    <source>
        <dbReference type="Proteomes" id="UP000026962"/>
    </source>
</evidence>
<organism evidence="7">
    <name type="scientific">Oryza punctata</name>
    <name type="common">Red rice</name>
    <dbReference type="NCBI Taxonomy" id="4537"/>
    <lineage>
        <taxon>Eukaryota</taxon>
        <taxon>Viridiplantae</taxon>
        <taxon>Streptophyta</taxon>
        <taxon>Embryophyta</taxon>
        <taxon>Tracheophyta</taxon>
        <taxon>Spermatophyta</taxon>
        <taxon>Magnoliopsida</taxon>
        <taxon>Liliopsida</taxon>
        <taxon>Poales</taxon>
        <taxon>Poaceae</taxon>
        <taxon>BOP clade</taxon>
        <taxon>Oryzoideae</taxon>
        <taxon>Oryzeae</taxon>
        <taxon>Oryzinae</taxon>
        <taxon>Oryza</taxon>
    </lineage>
</organism>
<dbReference type="PROSITE" id="PS51319">
    <property type="entry name" value="TFIIS_N"/>
    <property type="match status" value="2"/>
</dbReference>
<feature type="compositionally biased region" description="Polar residues" evidence="4">
    <location>
        <begin position="3130"/>
        <end position="3144"/>
    </location>
</feature>
<feature type="compositionally biased region" description="Polar residues" evidence="4">
    <location>
        <begin position="1124"/>
        <end position="1138"/>
    </location>
</feature>
<feature type="region of interest" description="Disordered" evidence="4">
    <location>
        <begin position="1266"/>
        <end position="1291"/>
    </location>
</feature>
<feature type="compositionally biased region" description="Basic and acidic residues" evidence="4">
    <location>
        <begin position="2704"/>
        <end position="2718"/>
    </location>
</feature>
<name>A0A0E0K534_ORYPU</name>
<dbReference type="InterPro" id="IPR017923">
    <property type="entry name" value="TFIIS_N"/>
</dbReference>
<dbReference type="OMA" id="RCCILRC"/>
<feature type="compositionally biased region" description="Low complexity" evidence="4">
    <location>
        <begin position="496"/>
        <end position="512"/>
    </location>
</feature>
<feature type="region of interest" description="Disordered" evidence="4">
    <location>
        <begin position="2453"/>
        <end position="2504"/>
    </location>
</feature>